<evidence type="ECO:0000259" key="1">
    <source>
        <dbReference type="Pfam" id="PF01464"/>
    </source>
</evidence>
<dbReference type="InterPro" id="IPR023346">
    <property type="entry name" value="Lysozyme-like_dom_sf"/>
</dbReference>
<accession>A0A6J7WZH3</accession>
<feature type="domain" description="Transglycosylase SLT" evidence="1">
    <location>
        <begin position="80"/>
        <end position="166"/>
    </location>
</feature>
<dbReference type="SUPFAM" id="SSF53955">
    <property type="entry name" value="Lysozyme-like"/>
    <property type="match status" value="1"/>
</dbReference>
<protein>
    <submittedName>
        <fullName evidence="2">Transglycosylase SLT domain 1</fullName>
    </submittedName>
</protein>
<dbReference type="Pfam" id="PF01464">
    <property type="entry name" value="SLT"/>
    <property type="match status" value="1"/>
</dbReference>
<evidence type="ECO:0000313" key="2">
    <source>
        <dbReference type="EMBL" id="CAB5222305.1"/>
    </source>
</evidence>
<dbReference type="EMBL" id="LR798301">
    <property type="protein sequence ID" value="CAB5222305.1"/>
    <property type="molecule type" value="Genomic_DNA"/>
</dbReference>
<dbReference type="InterPro" id="IPR008258">
    <property type="entry name" value="Transglycosylase_SLT_dom_1"/>
</dbReference>
<organism evidence="2">
    <name type="scientific">uncultured Caudovirales phage</name>
    <dbReference type="NCBI Taxonomy" id="2100421"/>
    <lineage>
        <taxon>Viruses</taxon>
        <taxon>Duplodnaviria</taxon>
        <taxon>Heunggongvirae</taxon>
        <taxon>Uroviricota</taxon>
        <taxon>Caudoviricetes</taxon>
        <taxon>Peduoviridae</taxon>
        <taxon>Maltschvirus</taxon>
        <taxon>Maltschvirus maltsch</taxon>
    </lineage>
</organism>
<gene>
    <name evidence="2" type="ORF">UFOVP361_105</name>
</gene>
<name>A0A6J7WZH3_9CAUD</name>
<proteinExistence type="predicted"/>
<dbReference type="Gene3D" id="1.10.530.10">
    <property type="match status" value="1"/>
</dbReference>
<sequence length="169" mass="18886">MLERSLISVAIHVSVVLTALLGVQSPEIQQEAIPSSNYAVTVAQRTMDVPEVIQKGVPKDQSKRCPQFEHMFEQHELKPVDTFSYIAWRESRCNPSAVNAKWRNGKIVWTLNKNGSFDSGLLQINSSWRTVTKNVCGGGLKHLLDVDCNLKVAKYLMDNSSDGLGNWDL</sequence>
<reference evidence="2" key="1">
    <citation type="submission" date="2020-05" db="EMBL/GenBank/DDBJ databases">
        <authorList>
            <person name="Chiriac C."/>
            <person name="Salcher M."/>
            <person name="Ghai R."/>
            <person name="Kavagutti S V."/>
        </authorList>
    </citation>
    <scope>NUCLEOTIDE SEQUENCE</scope>
</reference>